<evidence type="ECO:0000313" key="5">
    <source>
        <dbReference type="EMBL" id="MBD2772281.1"/>
    </source>
</evidence>
<feature type="domain" description="HTH marR-type" evidence="4">
    <location>
        <begin position="23"/>
        <end position="160"/>
    </location>
</feature>
<dbReference type="InterPro" id="IPR036390">
    <property type="entry name" value="WH_DNA-bd_sf"/>
</dbReference>
<name>A0A8J6XK26_9CYAN</name>
<evidence type="ECO:0000256" key="3">
    <source>
        <dbReference type="ARBA" id="ARBA00023163"/>
    </source>
</evidence>
<dbReference type="PROSITE" id="PS50995">
    <property type="entry name" value="HTH_MARR_2"/>
    <property type="match status" value="1"/>
</dbReference>
<dbReference type="PANTHER" id="PTHR33164:SF104">
    <property type="entry name" value="TRANSCRIPTIONAL REGULATORY PROTEIN"/>
    <property type="match status" value="1"/>
</dbReference>
<evidence type="ECO:0000256" key="1">
    <source>
        <dbReference type="ARBA" id="ARBA00023015"/>
    </source>
</evidence>
<dbReference type="InterPro" id="IPR000835">
    <property type="entry name" value="HTH_MarR-typ"/>
</dbReference>
<proteinExistence type="predicted"/>
<dbReference type="InterPro" id="IPR039422">
    <property type="entry name" value="MarR/SlyA-like"/>
</dbReference>
<dbReference type="Proteomes" id="UP000629098">
    <property type="component" value="Unassembled WGS sequence"/>
</dbReference>
<sequence>MNKADTIRQVALDWKVTRPEIDLRPMVRVLAVLRSALELSKATEKLFARYDLNTATFGVLATLRRSSPPEGMTLSQLAQFVLVTPASITNRVDRLEARGLVERYDATSDRRCWLVRLTQKGYDLIDELIPQHVEHERQLLSGLNEQEQEQLYLLLLKLLTGLEDCKQL</sequence>
<keyword evidence="3" id="KW-0804">Transcription</keyword>
<dbReference type="RefSeq" id="WP_190826636.1">
    <property type="nucleotide sequence ID" value="NZ_CAWPPI010000036.1"/>
</dbReference>
<dbReference type="PANTHER" id="PTHR33164">
    <property type="entry name" value="TRANSCRIPTIONAL REGULATOR, MARR FAMILY"/>
    <property type="match status" value="1"/>
</dbReference>
<keyword evidence="1" id="KW-0805">Transcription regulation</keyword>
<protein>
    <submittedName>
        <fullName evidence="5">MarR family transcriptional regulator</fullName>
    </submittedName>
</protein>
<dbReference type="Gene3D" id="1.10.10.10">
    <property type="entry name" value="Winged helix-like DNA-binding domain superfamily/Winged helix DNA-binding domain"/>
    <property type="match status" value="1"/>
</dbReference>
<dbReference type="InterPro" id="IPR036388">
    <property type="entry name" value="WH-like_DNA-bd_sf"/>
</dbReference>
<evidence type="ECO:0000256" key="2">
    <source>
        <dbReference type="ARBA" id="ARBA00023125"/>
    </source>
</evidence>
<dbReference type="PROSITE" id="PS01117">
    <property type="entry name" value="HTH_MARR_1"/>
    <property type="match status" value="1"/>
</dbReference>
<dbReference type="Pfam" id="PF01047">
    <property type="entry name" value="MarR"/>
    <property type="match status" value="1"/>
</dbReference>
<accession>A0A8J6XK26</accession>
<dbReference type="AlphaFoldDB" id="A0A8J6XK26"/>
<dbReference type="SMART" id="SM00347">
    <property type="entry name" value="HTH_MARR"/>
    <property type="match status" value="1"/>
</dbReference>
<dbReference type="GO" id="GO:0003700">
    <property type="term" value="F:DNA-binding transcription factor activity"/>
    <property type="evidence" value="ECO:0007669"/>
    <property type="project" value="InterPro"/>
</dbReference>
<keyword evidence="2" id="KW-0238">DNA-binding</keyword>
<dbReference type="GO" id="GO:0003677">
    <property type="term" value="F:DNA binding"/>
    <property type="evidence" value="ECO:0007669"/>
    <property type="project" value="UniProtKB-KW"/>
</dbReference>
<dbReference type="GO" id="GO:0006950">
    <property type="term" value="P:response to stress"/>
    <property type="evidence" value="ECO:0007669"/>
    <property type="project" value="TreeGrafter"/>
</dbReference>
<comment type="caution">
    <text evidence="5">The sequence shown here is derived from an EMBL/GenBank/DDBJ whole genome shotgun (WGS) entry which is preliminary data.</text>
</comment>
<dbReference type="PRINTS" id="PR00598">
    <property type="entry name" value="HTHMARR"/>
</dbReference>
<dbReference type="EMBL" id="JACXAE010000036">
    <property type="protein sequence ID" value="MBD2772281.1"/>
    <property type="molecule type" value="Genomic_DNA"/>
</dbReference>
<evidence type="ECO:0000313" key="6">
    <source>
        <dbReference type="Proteomes" id="UP000629098"/>
    </source>
</evidence>
<dbReference type="InterPro" id="IPR023187">
    <property type="entry name" value="Tscrpt_reg_MarR-type_CS"/>
</dbReference>
<gene>
    <name evidence="5" type="ORF">ICL16_09380</name>
</gene>
<organism evidence="5 6">
    <name type="scientific">Iningainema tapete BLCC-T55</name>
    <dbReference type="NCBI Taxonomy" id="2748662"/>
    <lineage>
        <taxon>Bacteria</taxon>
        <taxon>Bacillati</taxon>
        <taxon>Cyanobacteriota</taxon>
        <taxon>Cyanophyceae</taxon>
        <taxon>Nostocales</taxon>
        <taxon>Scytonemataceae</taxon>
        <taxon>Iningainema tapete</taxon>
    </lineage>
</organism>
<keyword evidence="6" id="KW-1185">Reference proteome</keyword>
<reference evidence="5" key="1">
    <citation type="submission" date="2020-09" db="EMBL/GenBank/DDBJ databases">
        <title>Iningainema tapete sp. nov. (Scytonemataceae, Cyanobacteria) from greenhouses in central Florida (USA) produces two types of nodularin with biosynthetic potential for microcystin-LR and anabaenopeptins.</title>
        <authorList>
            <person name="Berthold D.E."/>
            <person name="Lefler F.W."/>
            <person name="Huang I.-S."/>
            <person name="Abdulla H."/>
            <person name="Zimba P.V."/>
            <person name="Laughinghouse H.D. IV."/>
        </authorList>
    </citation>
    <scope>NUCLEOTIDE SEQUENCE</scope>
    <source>
        <strain evidence="5">BLCCT55</strain>
    </source>
</reference>
<dbReference type="SUPFAM" id="SSF46785">
    <property type="entry name" value="Winged helix' DNA-binding domain"/>
    <property type="match status" value="1"/>
</dbReference>
<evidence type="ECO:0000259" key="4">
    <source>
        <dbReference type="PROSITE" id="PS50995"/>
    </source>
</evidence>